<name>A0AAW1HT14_POPJA</name>
<organism evidence="1 2">
    <name type="scientific">Popillia japonica</name>
    <name type="common">Japanese beetle</name>
    <dbReference type="NCBI Taxonomy" id="7064"/>
    <lineage>
        <taxon>Eukaryota</taxon>
        <taxon>Metazoa</taxon>
        <taxon>Ecdysozoa</taxon>
        <taxon>Arthropoda</taxon>
        <taxon>Hexapoda</taxon>
        <taxon>Insecta</taxon>
        <taxon>Pterygota</taxon>
        <taxon>Neoptera</taxon>
        <taxon>Endopterygota</taxon>
        <taxon>Coleoptera</taxon>
        <taxon>Polyphaga</taxon>
        <taxon>Scarabaeiformia</taxon>
        <taxon>Scarabaeidae</taxon>
        <taxon>Rutelinae</taxon>
        <taxon>Popillia</taxon>
    </lineage>
</organism>
<comment type="caution">
    <text evidence="1">The sequence shown here is derived from an EMBL/GenBank/DDBJ whole genome shotgun (WGS) entry which is preliminary data.</text>
</comment>
<keyword evidence="2" id="KW-1185">Reference proteome</keyword>
<sequence length="79" mass="9621">MVTAYVYCTLRHNAWQWGRTVIVMAEEEAPPPKVKRVKVFKWWYKHHHPVKAIMWRDKTFHVIWVEWISVKFCSTTPHS</sequence>
<reference evidence="1 2" key="1">
    <citation type="journal article" date="2024" name="BMC Genomics">
        <title>De novo assembly and annotation of Popillia japonica's genome with initial clues to its potential as an invasive pest.</title>
        <authorList>
            <person name="Cucini C."/>
            <person name="Boschi S."/>
            <person name="Funari R."/>
            <person name="Cardaioli E."/>
            <person name="Iannotti N."/>
            <person name="Marturano G."/>
            <person name="Paoli F."/>
            <person name="Bruttini M."/>
            <person name="Carapelli A."/>
            <person name="Frati F."/>
            <person name="Nardi F."/>
        </authorList>
    </citation>
    <scope>NUCLEOTIDE SEQUENCE [LARGE SCALE GENOMIC DNA]</scope>
    <source>
        <strain evidence="1">DMR45628</strain>
    </source>
</reference>
<protein>
    <submittedName>
        <fullName evidence="1">Uncharacterized protein</fullName>
    </submittedName>
</protein>
<evidence type="ECO:0000313" key="1">
    <source>
        <dbReference type="EMBL" id="KAK9679685.1"/>
    </source>
</evidence>
<accession>A0AAW1HT14</accession>
<evidence type="ECO:0000313" key="2">
    <source>
        <dbReference type="Proteomes" id="UP001458880"/>
    </source>
</evidence>
<dbReference type="Proteomes" id="UP001458880">
    <property type="component" value="Unassembled WGS sequence"/>
</dbReference>
<proteinExistence type="predicted"/>
<dbReference type="EMBL" id="JASPKY010000990">
    <property type="protein sequence ID" value="KAK9679685.1"/>
    <property type="molecule type" value="Genomic_DNA"/>
</dbReference>
<dbReference type="AlphaFoldDB" id="A0AAW1HT14"/>
<gene>
    <name evidence="1" type="ORF">QE152_g39803</name>
</gene>